<accession>A0A6P4B2L3</accession>
<dbReference type="GeneID" id="107459178"/>
<feature type="signal peptide" evidence="2">
    <location>
        <begin position="1"/>
        <end position="19"/>
    </location>
</feature>
<keyword evidence="1" id="KW-0812">Transmembrane</keyword>
<sequence>MAVVAILVVDDGMVLVVVAATARDVVFVADAVVMDTEDKAAGESKSVNEVLYGRDMGIQHSNIERKILKLIFKMYRPGGIHLKHVRLELMKQWLRRLLFWWWMMVWFWWWSQPLQGMSSSSLW</sequence>
<name>A0A6P4B2L3_ARADU</name>
<reference evidence="4" key="2">
    <citation type="submission" date="2025-08" db="UniProtKB">
        <authorList>
            <consortium name="RefSeq"/>
        </authorList>
    </citation>
    <scope>IDENTIFICATION</scope>
    <source>
        <tissue evidence="4">Whole plant</tissue>
    </source>
</reference>
<dbReference type="RefSeq" id="XP_015932878.1">
    <property type="nucleotide sequence ID" value="XM_016077392.3"/>
</dbReference>
<reference evidence="3" key="1">
    <citation type="journal article" date="2016" name="Nat. Genet.">
        <title>The genome sequences of Arachis duranensis and Arachis ipaensis, the diploid ancestors of cultivated peanut.</title>
        <authorList>
            <person name="Bertioli D.J."/>
            <person name="Cannon S.B."/>
            <person name="Froenicke L."/>
            <person name="Huang G."/>
            <person name="Farmer A.D."/>
            <person name="Cannon E.K."/>
            <person name="Liu X."/>
            <person name="Gao D."/>
            <person name="Clevenger J."/>
            <person name="Dash S."/>
            <person name="Ren L."/>
            <person name="Moretzsohn M.C."/>
            <person name="Shirasawa K."/>
            <person name="Huang W."/>
            <person name="Vidigal B."/>
            <person name="Abernathy B."/>
            <person name="Chu Y."/>
            <person name="Niederhuth C.E."/>
            <person name="Umale P."/>
            <person name="Araujo A.C."/>
            <person name="Kozik A."/>
            <person name="Kim K.D."/>
            <person name="Burow M.D."/>
            <person name="Varshney R.K."/>
            <person name="Wang X."/>
            <person name="Zhang X."/>
            <person name="Barkley N."/>
            <person name="Guimaraes P.M."/>
            <person name="Isobe S."/>
            <person name="Guo B."/>
            <person name="Liao B."/>
            <person name="Stalker H.T."/>
            <person name="Schmitz R.J."/>
            <person name="Scheffler B.E."/>
            <person name="Leal-Bertioli S.C."/>
            <person name="Xun X."/>
            <person name="Jackson S.A."/>
            <person name="Michelmore R."/>
            <person name="Ozias-Akins P."/>
        </authorList>
    </citation>
    <scope>NUCLEOTIDE SEQUENCE [LARGE SCALE GENOMIC DNA]</scope>
    <source>
        <strain evidence="3">cv. V14167</strain>
    </source>
</reference>
<evidence type="ECO:0000256" key="1">
    <source>
        <dbReference type="SAM" id="Phobius"/>
    </source>
</evidence>
<gene>
    <name evidence="4" type="primary">LOC107459178</name>
</gene>
<feature type="transmembrane region" description="Helical" evidence="1">
    <location>
        <begin position="93"/>
        <end position="111"/>
    </location>
</feature>
<evidence type="ECO:0000313" key="3">
    <source>
        <dbReference type="Proteomes" id="UP000515211"/>
    </source>
</evidence>
<keyword evidence="1" id="KW-0472">Membrane</keyword>
<protein>
    <submittedName>
        <fullName evidence="4">Uncharacterized protein LOC107459178 isoform X1</fullName>
    </submittedName>
</protein>
<dbReference type="KEGG" id="adu:107459178"/>
<keyword evidence="3" id="KW-1185">Reference proteome</keyword>
<feature type="chain" id="PRO_5028080963" evidence="2">
    <location>
        <begin position="20"/>
        <end position="123"/>
    </location>
</feature>
<organism evidence="3 4">
    <name type="scientific">Arachis duranensis</name>
    <name type="common">Wild peanut</name>
    <dbReference type="NCBI Taxonomy" id="130453"/>
    <lineage>
        <taxon>Eukaryota</taxon>
        <taxon>Viridiplantae</taxon>
        <taxon>Streptophyta</taxon>
        <taxon>Embryophyta</taxon>
        <taxon>Tracheophyta</taxon>
        <taxon>Spermatophyta</taxon>
        <taxon>Magnoliopsida</taxon>
        <taxon>eudicotyledons</taxon>
        <taxon>Gunneridae</taxon>
        <taxon>Pentapetalae</taxon>
        <taxon>rosids</taxon>
        <taxon>fabids</taxon>
        <taxon>Fabales</taxon>
        <taxon>Fabaceae</taxon>
        <taxon>Papilionoideae</taxon>
        <taxon>50 kb inversion clade</taxon>
        <taxon>dalbergioids sensu lato</taxon>
        <taxon>Dalbergieae</taxon>
        <taxon>Pterocarpus clade</taxon>
        <taxon>Arachis</taxon>
    </lineage>
</organism>
<keyword evidence="2" id="KW-0732">Signal</keyword>
<dbReference type="AlphaFoldDB" id="A0A6P4B2L3"/>
<proteinExistence type="predicted"/>
<evidence type="ECO:0000256" key="2">
    <source>
        <dbReference type="SAM" id="SignalP"/>
    </source>
</evidence>
<keyword evidence="1" id="KW-1133">Transmembrane helix</keyword>
<dbReference type="Proteomes" id="UP000515211">
    <property type="component" value="Chromosome 7"/>
</dbReference>
<evidence type="ECO:0000313" key="4">
    <source>
        <dbReference type="RefSeq" id="XP_015932878.1"/>
    </source>
</evidence>